<dbReference type="CDD" id="cd00761">
    <property type="entry name" value="Glyco_tranf_GTA_type"/>
    <property type="match status" value="1"/>
</dbReference>
<sequence>MAPRLSVVVPIYNVERYLEECLDSIAAQTFGDFECVMVDDGSTDTSAVIAKEYAAKDSRFRLVQQENKGLGAARNTGRRHFDEDTEYLAFVDSDDTLPPNAYELMIGTLDETGSDFAAGNALRFRATGYYQSHAHSKPFKETKLKTHVTEIPSLVTDRTAWNKVYRRSFFDRAGILYPEGILYEDAPVSVPHHYLAASVDVLSEPIYHWRVREDGEVSITQRKTDPRGLIDRVRSMELVREWLLARPEPEFREYLRSYDENSLVEEIPMFFWSVPDGDQAFREAYQQHVSRLLRAIGPEQIGRLRAQLRLKYHLTLANRMNAFVALQHLHRLYRRRPRLRPRRAA</sequence>
<dbReference type="PANTHER" id="PTHR22916">
    <property type="entry name" value="GLYCOSYLTRANSFERASE"/>
    <property type="match status" value="1"/>
</dbReference>
<evidence type="ECO:0000313" key="2">
    <source>
        <dbReference type="EMBL" id="TWE18834.1"/>
    </source>
</evidence>
<keyword evidence="3" id="KW-1185">Reference proteome</keyword>
<proteinExistence type="predicted"/>
<reference evidence="2 3" key="1">
    <citation type="submission" date="2019-06" db="EMBL/GenBank/DDBJ databases">
        <title>Sequencing the genomes of 1000 actinobacteria strains.</title>
        <authorList>
            <person name="Klenk H.-P."/>
        </authorList>
    </citation>
    <scope>NUCLEOTIDE SEQUENCE [LARGE SCALE GENOMIC DNA]</scope>
    <source>
        <strain evidence="2 3">DSM 41649</strain>
    </source>
</reference>
<dbReference type="AlphaFoldDB" id="A0A561ET88"/>
<dbReference type="Pfam" id="PF00535">
    <property type="entry name" value="Glycos_transf_2"/>
    <property type="match status" value="1"/>
</dbReference>
<protein>
    <submittedName>
        <fullName evidence="2">CDP-glycerol glycerophosphotransferase</fullName>
    </submittedName>
</protein>
<name>A0A561ET88_9ACTN</name>
<dbReference type="InterPro" id="IPR001173">
    <property type="entry name" value="Glyco_trans_2-like"/>
</dbReference>
<dbReference type="InterPro" id="IPR029044">
    <property type="entry name" value="Nucleotide-diphossugar_trans"/>
</dbReference>
<gene>
    <name evidence="2" type="ORF">FB465_3926</name>
</gene>
<dbReference type="Proteomes" id="UP000318416">
    <property type="component" value="Unassembled WGS sequence"/>
</dbReference>
<feature type="domain" description="Glycosyltransferase 2-like" evidence="1">
    <location>
        <begin position="6"/>
        <end position="172"/>
    </location>
</feature>
<dbReference type="PANTHER" id="PTHR22916:SF3">
    <property type="entry name" value="UDP-GLCNAC:BETAGAL BETA-1,3-N-ACETYLGLUCOSAMINYLTRANSFERASE-LIKE PROTEIN 1"/>
    <property type="match status" value="1"/>
</dbReference>
<keyword evidence="2" id="KW-0808">Transferase</keyword>
<dbReference type="Gene3D" id="3.90.550.10">
    <property type="entry name" value="Spore Coat Polysaccharide Biosynthesis Protein SpsA, Chain A"/>
    <property type="match status" value="1"/>
</dbReference>
<dbReference type="GO" id="GO:0016758">
    <property type="term" value="F:hexosyltransferase activity"/>
    <property type="evidence" value="ECO:0007669"/>
    <property type="project" value="UniProtKB-ARBA"/>
</dbReference>
<evidence type="ECO:0000259" key="1">
    <source>
        <dbReference type="Pfam" id="PF00535"/>
    </source>
</evidence>
<dbReference type="RefSeq" id="WP_145792276.1">
    <property type="nucleotide sequence ID" value="NZ_BAAABR010000031.1"/>
</dbReference>
<comment type="caution">
    <text evidence="2">The sequence shown here is derived from an EMBL/GenBank/DDBJ whole genome shotgun (WGS) entry which is preliminary data.</text>
</comment>
<dbReference type="EMBL" id="VIVR01000001">
    <property type="protein sequence ID" value="TWE18834.1"/>
    <property type="molecule type" value="Genomic_DNA"/>
</dbReference>
<dbReference type="SUPFAM" id="SSF53448">
    <property type="entry name" value="Nucleotide-diphospho-sugar transferases"/>
    <property type="match status" value="1"/>
</dbReference>
<dbReference type="OrthoDB" id="3183633at2"/>
<accession>A0A561ET88</accession>
<evidence type="ECO:0000313" key="3">
    <source>
        <dbReference type="Proteomes" id="UP000318416"/>
    </source>
</evidence>
<organism evidence="2 3">
    <name type="scientific">Kitasatospora atroaurantiaca</name>
    <dbReference type="NCBI Taxonomy" id="285545"/>
    <lineage>
        <taxon>Bacteria</taxon>
        <taxon>Bacillati</taxon>
        <taxon>Actinomycetota</taxon>
        <taxon>Actinomycetes</taxon>
        <taxon>Kitasatosporales</taxon>
        <taxon>Streptomycetaceae</taxon>
        <taxon>Kitasatospora</taxon>
    </lineage>
</organism>